<dbReference type="CDD" id="cd00038">
    <property type="entry name" value="CAP_ED"/>
    <property type="match status" value="1"/>
</dbReference>
<dbReference type="SUPFAM" id="SSF51206">
    <property type="entry name" value="cAMP-binding domain-like"/>
    <property type="match status" value="1"/>
</dbReference>
<dbReference type="RefSeq" id="WP_343353530.1">
    <property type="nucleotide sequence ID" value="NZ_CP145316.1"/>
</dbReference>
<dbReference type="Pfam" id="PF00027">
    <property type="entry name" value="cNMP_binding"/>
    <property type="match status" value="1"/>
</dbReference>
<evidence type="ECO:0000256" key="2">
    <source>
        <dbReference type="ARBA" id="ARBA00023125"/>
    </source>
</evidence>
<accession>A0ABZ3F7I5</accession>
<gene>
    <name evidence="5" type="ORF">V3I05_10090</name>
</gene>
<keyword evidence="1" id="KW-0805">Transcription regulation</keyword>
<sequence length="227" mass="25902">MKEKALRSIGAFANISEGSLESLEAITKLRYIEKNGILHYEGEYIESAYFLARGKVEVYEMDKNDNELFLCYVDSHLSDGRLINAFGTFTPYEANASVRGVEPSEIVLLDLQQLHQLVTKNIEISNAILSEVMNRMITFKNFINFNEIYDSTSRVAYILGTSLKYFNQVQRQTIAHELNIKLETLSRILQKMMTQGLIAKDEHGDVYIKDKQAFEALYGDIKSCDVS</sequence>
<dbReference type="InterPro" id="IPR036388">
    <property type="entry name" value="WH-like_DNA-bd_sf"/>
</dbReference>
<dbReference type="InterPro" id="IPR012318">
    <property type="entry name" value="HTH_CRP"/>
</dbReference>
<reference evidence="5 6" key="1">
    <citation type="submission" date="2024-02" db="EMBL/GenBank/DDBJ databases">
        <title>Genome and pathogenicity analysis of Helicobacter mastomyrinus isolated from mice.</title>
        <authorList>
            <person name="Zhu L."/>
        </authorList>
    </citation>
    <scope>NUCLEOTIDE SEQUENCE [LARGE SCALE GENOMIC DNA]</scope>
    <source>
        <strain evidence="5 6">Hm-17</strain>
    </source>
</reference>
<keyword evidence="3" id="KW-0804">Transcription</keyword>
<dbReference type="InterPro" id="IPR014710">
    <property type="entry name" value="RmlC-like_jellyroll"/>
</dbReference>
<proteinExistence type="predicted"/>
<dbReference type="Proteomes" id="UP001434737">
    <property type="component" value="Chromosome"/>
</dbReference>
<keyword evidence="2" id="KW-0238">DNA-binding</keyword>
<organism evidence="5 6">
    <name type="scientific">Helicobacter mastomyrinus</name>
    <dbReference type="NCBI Taxonomy" id="287948"/>
    <lineage>
        <taxon>Bacteria</taxon>
        <taxon>Pseudomonadati</taxon>
        <taxon>Campylobacterota</taxon>
        <taxon>Epsilonproteobacteria</taxon>
        <taxon>Campylobacterales</taxon>
        <taxon>Helicobacteraceae</taxon>
        <taxon>Helicobacter</taxon>
    </lineage>
</organism>
<evidence type="ECO:0000259" key="4">
    <source>
        <dbReference type="PROSITE" id="PS50042"/>
    </source>
</evidence>
<evidence type="ECO:0000256" key="3">
    <source>
        <dbReference type="ARBA" id="ARBA00023163"/>
    </source>
</evidence>
<evidence type="ECO:0000256" key="1">
    <source>
        <dbReference type="ARBA" id="ARBA00023015"/>
    </source>
</evidence>
<evidence type="ECO:0000313" key="6">
    <source>
        <dbReference type="Proteomes" id="UP001434737"/>
    </source>
</evidence>
<dbReference type="Pfam" id="PF13545">
    <property type="entry name" value="HTH_Crp_2"/>
    <property type="match status" value="1"/>
</dbReference>
<feature type="domain" description="Cyclic nucleotide-binding" evidence="4">
    <location>
        <begin position="11"/>
        <end position="135"/>
    </location>
</feature>
<name>A0ABZ3F7I5_9HELI</name>
<evidence type="ECO:0000313" key="5">
    <source>
        <dbReference type="EMBL" id="XAM18019.1"/>
    </source>
</evidence>
<dbReference type="InterPro" id="IPR018490">
    <property type="entry name" value="cNMP-bd_dom_sf"/>
</dbReference>
<keyword evidence="6" id="KW-1185">Reference proteome</keyword>
<dbReference type="InterPro" id="IPR000595">
    <property type="entry name" value="cNMP-bd_dom"/>
</dbReference>
<dbReference type="SUPFAM" id="SSF46785">
    <property type="entry name" value="Winged helix' DNA-binding domain"/>
    <property type="match status" value="1"/>
</dbReference>
<dbReference type="PROSITE" id="PS50042">
    <property type="entry name" value="CNMP_BINDING_3"/>
    <property type="match status" value="1"/>
</dbReference>
<dbReference type="SMART" id="SM00100">
    <property type="entry name" value="cNMP"/>
    <property type="match status" value="1"/>
</dbReference>
<dbReference type="Gene3D" id="2.60.120.10">
    <property type="entry name" value="Jelly Rolls"/>
    <property type="match status" value="1"/>
</dbReference>
<dbReference type="Gene3D" id="1.10.10.10">
    <property type="entry name" value="Winged helix-like DNA-binding domain superfamily/Winged helix DNA-binding domain"/>
    <property type="match status" value="1"/>
</dbReference>
<protein>
    <submittedName>
        <fullName evidence="5">Crp/Fnr family transcriptional regulator</fullName>
    </submittedName>
</protein>
<dbReference type="EMBL" id="CP145316">
    <property type="protein sequence ID" value="XAM18019.1"/>
    <property type="molecule type" value="Genomic_DNA"/>
</dbReference>
<dbReference type="InterPro" id="IPR036390">
    <property type="entry name" value="WH_DNA-bd_sf"/>
</dbReference>